<dbReference type="PROSITE" id="PS50977">
    <property type="entry name" value="HTH_TETR_2"/>
    <property type="match status" value="1"/>
</dbReference>
<dbReference type="EMBL" id="VYTZ01000020">
    <property type="protein sequence ID" value="KAA9373804.1"/>
    <property type="molecule type" value="Genomic_DNA"/>
</dbReference>
<dbReference type="SUPFAM" id="SSF46689">
    <property type="entry name" value="Homeodomain-like"/>
    <property type="match status" value="1"/>
</dbReference>
<feature type="domain" description="HTH tetR-type" evidence="3">
    <location>
        <begin position="1"/>
        <end position="61"/>
    </location>
</feature>
<dbReference type="InterPro" id="IPR001647">
    <property type="entry name" value="HTH_TetR"/>
</dbReference>
<dbReference type="SUPFAM" id="SSF48498">
    <property type="entry name" value="Tetracyclin repressor-like, C-terminal domain"/>
    <property type="match status" value="1"/>
</dbReference>
<dbReference type="InterPro" id="IPR009057">
    <property type="entry name" value="Homeodomain-like_sf"/>
</dbReference>
<dbReference type="GO" id="GO:0003700">
    <property type="term" value="F:DNA-binding transcription factor activity"/>
    <property type="evidence" value="ECO:0007669"/>
    <property type="project" value="TreeGrafter"/>
</dbReference>
<evidence type="ECO:0000256" key="1">
    <source>
        <dbReference type="ARBA" id="ARBA00023125"/>
    </source>
</evidence>
<keyword evidence="5" id="KW-1185">Reference proteome</keyword>
<organism evidence="4 5">
    <name type="scientific">Microbispora cellulosiformans</name>
    <dbReference type="NCBI Taxonomy" id="2614688"/>
    <lineage>
        <taxon>Bacteria</taxon>
        <taxon>Bacillati</taxon>
        <taxon>Actinomycetota</taxon>
        <taxon>Actinomycetes</taxon>
        <taxon>Streptosporangiales</taxon>
        <taxon>Streptosporangiaceae</taxon>
        <taxon>Microbispora</taxon>
    </lineage>
</organism>
<evidence type="ECO:0000313" key="5">
    <source>
        <dbReference type="Proteomes" id="UP000327011"/>
    </source>
</evidence>
<dbReference type="InterPro" id="IPR041583">
    <property type="entry name" value="TetR_C_31"/>
</dbReference>
<evidence type="ECO:0000256" key="2">
    <source>
        <dbReference type="PROSITE-ProRule" id="PRU00335"/>
    </source>
</evidence>
<dbReference type="InterPro" id="IPR036271">
    <property type="entry name" value="Tet_transcr_reg_TetR-rel_C_sf"/>
</dbReference>
<keyword evidence="1 2" id="KW-0238">DNA-binding</keyword>
<feature type="DNA-binding region" description="H-T-H motif" evidence="2">
    <location>
        <begin position="24"/>
        <end position="43"/>
    </location>
</feature>
<evidence type="ECO:0000259" key="3">
    <source>
        <dbReference type="PROSITE" id="PS50977"/>
    </source>
</evidence>
<dbReference type="Pfam" id="PF17940">
    <property type="entry name" value="TetR_C_31"/>
    <property type="match status" value="1"/>
</dbReference>
<dbReference type="PANTHER" id="PTHR30055">
    <property type="entry name" value="HTH-TYPE TRANSCRIPTIONAL REGULATOR RUTR"/>
    <property type="match status" value="1"/>
</dbReference>
<name>A0A5J5JVM1_9ACTN</name>
<comment type="caution">
    <text evidence="4">The sequence shown here is derived from an EMBL/GenBank/DDBJ whole genome shotgun (WGS) entry which is preliminary data.</text>
</comment>
<dbReference type="Proteomes" id="UP000327011">
    <property type="component" value="Unassembled WGS sequence"/>
</dbReference>
<evidence type="ECO:0000313" key="4">
    <source>
        <dbReference type="EMBL" id="KAA9373804.1"/>
    </source>
</evidence>
<dbReference type="PANTHER" id="PTHR30055:SF219">
    <property type="entry name" value="TRANSCRIPTIONAL REGULATORY PROTEIN"/>
    <property type="match status" value="1"/>
</dbReference>
<dbReference type="GO" id="GO:0000976">
    <property type="term" value="F:transcription cis-regulatory region binding"/>
    <property type="evidence" value="ECO:0007669"/>
    <property type="project" value="TreeGrafter"/>
</dbReference>
<protein>
    <submittedName>
        <fullName evidence="4">TetR/AcrR family transcriptional regulator</fullName>
    </submittedName>
</protein>
<dbReference type="RefSeq" id="WP_150939825.1">
    <property type="nucleotide sequence ID" value="NZ_VYTZ01000020.1"/>
</dbReference>
<proteinExistence type="predicted"/>
<dbReference type="Gene3D" id="1.10.357.10">
    <property type="entry name" value="Tetracycline Repressor, domain 2"/>
    <property type="match status" value="1"/>
</dbReference>
<sequence>MGHREDLLEGAKRCLREKGYARTTTRDIVAVSNTNLASIGYHFGSKENLLNEALIDALGEWGKELEGALAAAMGQDGGALERFESIWSRLVELFANDRALCAANIEVFAQIEHVPTVRQVLADGLEQGREGLGRLFGTVSEDTDQETARAVGSFYQALVTGVMVQWLIDPAHAPSGHDLTMALRQIAAGLMWNGGAREPEPEHV</sequence>
<reference evidence="4 5" key="1">
    <citation type="submission" date="2019-09" db="EMBL/GenBank/DDBJ databases">
        <title>Screening of Novel Bioactive Compounds from Soil-Associated.</title>
        <authorList>
            <person name="Gong X."/>
        </authorList>
    </citation>
    <scope>NUCLEOTIDE SEQUENCE [LARGE SCALE GENOMIC DNA]</scope>
    <source>
        <strain evidence="4 5">Gxj-6</strain>
    </source>
</reference>
<gene>
    <name evidence="4" type="ORF">F5972_34150</name>
</gene>
<dbReference type="InterPro" id="IPR050109">
    <property type="entry name" value="HTH-type_TetR-like_transc_reg"/>
</dbReference>
<accession>A0A5J5JVM1</accession>
<dbReference type="Pfam" id="PF00440">
    <property type="entry name" value="TetR_N"/>
    <property type="match status" value="1"/>
</dbReference>
<dbReference type="PRINTS" id="PR00455">
    <property type="entry name" value="HTHTETR"/>
</dbReference>
<dbReference type="AlphaFoldDB" id="A0A5J5JVM1"/>